<feature type="non-terminal residue" evidence="3">
    <location>
        <position position="1"/>
    </location>
</feature>
<dbReference type="Gene3D" id="3.90.1640.10">
    <property type="entry name" value="inorganic pyrophosphatase (n-terminal core)"/>
    <property type="match status" value="1"/>
</dbReference>
<dbReference type="InterPro" id="IPR038763">
    <property type="entry name" value="DHH_sf"/>
</dbReference>
<evidence type="ECO:0000313" key="4">
    <source>
        <dbReference type="Proteomes" id="UP000824130"/>
    </source>
</evidence>
<dbReference type="Gene3D" id="3.10.310.30">
    <property type="match status" value="1"/>
</dbReference>
<dbReference type="SUPFAM" id="SSF64182">
    <property type="entry name" value="DHH phosphoesterases"/>
    <property type="match status" value="1"/>
</dbReference>
<proteinExistence type="predicted"/>
<dbReference type="Pfam" id="PF01368">
    <property type="entry name" value="DHH"/>
    <property type="match status" value="1"/>
</dbReference>
<dbReference type="GO" id="GO:0003676">
    <property type="term" value="F:nucleic acid binding"/>
    <property type="evidence" value="ECO:0007669"/>
    <property type="project" value="InterPro"/>
</dbReference>
<comment type="caution">
    <text evidence="3">The sequence shown here is derived from an EMBL/GenBank/DDBJ whole genome shotgun (WGS) entry which is preliminary data.</text>
</comment>
<dbReference type="Proteomes" id="UP000824130">
    <property type="component" value="Unassembled WGS sequence"/>
</dbReference>
<evidence type="ECO:0000259" key="2">
    <source>
        <dbReference type="Pfam" id="PF02272"/>
    </source>
</evidence>
<gene>
    <name evidence="3" type="ORF">IAD25_02290</name>
</gene>
<dbReference type="Pfam" id="PF02272">
    <property type="entry name" value="DHHA1"/>
    <property type="match status" value="1"/>
</dbReference>
<feature type="domain" description="DHHA1" evidence="2">
    <location>
        <begin position="171"/>
        <end position="253"/>
    </location>
</feature>
<evidence type="ECO:0000259" key="1">
    <source>
        <dbReference type="Pfam" id="PF01368"/>
    </source>
</evidence>
<dbReference type="EMBL" id="DVOB01000053">
    <property type="protein sequence ID" value="HIU95528.1"/>
    <property type="molecule type" value="Genomic_DNA"/>
</dbReference>
<organism evidence="3 4">
    <name type="scientific">Candidatus Allocopromorpha excrementipullorum</name>
    <dbReference type="NCBI Taxonomy" id="2840743"/>
    <lineage>
        <taxon>Bacteria</taxon>
        <taxon>Bacillati</taxon>
        <taxon>Bacillota</taxon>
        <taxon>Clostridia</taxon>
        <taxon>Eubacteriales</taxon>
        <taxon>Eubacteriaceae</taxon>
        <taxon>Eubacteriaceae incertae sedis</taxon>
        <taxon>Candidatus Allocopromorpha</taxon>
    </lineage>
</organism>
<protein>
    <submittedName>
        <fullName evidence="3">Bifunctional oligoribonuclease/PAP phosphatase NrnA</fullName>
    </submittedName>
</protein>
<name>A0A9D1STT0_9FIRM</name>
<sequence length="261" mass="28847">LAFMDTEFCTEDKDIIGKPDVCVCIDCSEESRFPDRAAKYREGRIKLCLDHHVTSGSFGDYYYVDGDEAATAQIVYRLLVEMGLEIGKTTAESLYIGISTDTGSFRHSNTTAESHLIAAQLFKKGIDHTRIIVNLYNSVSYKRVRMESEILSRMELLAEGKAAISCVTEEMLAAENATLEDCEGVVDALRDIRGVELAAFLKEKSGAVKVSLRAKSYGNVDEIAVKFGGGGHVKAAGCTLDMSMDEAMEVMKKELCDYWER</sequence>
<reference evidence="3" key="2">
    <citation type="journal article" date="2021" name="PeerJ">
        <title>Extensive microbial diversity within the chicken gut microbiome revealed by metagenomics and culture.</title>
        <authorList>
            <person name="Gilroy R."/>
            <person name="Ravi A."/>
            <person name="Getino M."/>
            <person name="Pursley I."/>
            <person name="Horton D.L."/>
            <person name="Alikhan N.F."/>
            <person name="Baker D."/>
            <person name="Gharbi K."/>
            <person name="Hall N."/>
            <person name="Watson M."/>
            <person name="Adriaenssens E.M."/>
            <person name="Foster-Nyarko E."/>
            <person name="Jarju S."/>
            <person name="Secka A."/>
            <person name="Antonio M."/>
            <person name="Oren A."/>
            <person name="Chaudhuri R.R."/>
            <person name="La Ragione R."/>
            <person name="Hildebrand F."/>
            <person name="Pallen M.J."/>
        </authorList>
    </citation>
    <scope>NUCLEOTIDE SEQUENCE</scope>
    <source>
        <strain evidence="3">ChiSjej4B22-8349</strain>
    </source>
</reference>
<accession>A0A9D1STT0</accession>
<dbReference type="AlphaFoldDB" id="A0A9D1STT0"/>
<dbReference type="InterPro" id="IPR003156">
    <property type="entry name" value="DHHA1_dom"/>
</dbReference>
<feature type="domain" description="DDH" evidence="1">
    <location>
        <begin position="20"/>
        <end position="98"/>
    </location>
</feature>
<dbReference type="InterPro" id="IPR051319">
    <property type="entry name" value="Oligoribo/pAp-PDE_c-di-AMP_PDE"/>
</dbReference>
<dbReference type="PANTHER" id="PTHR47618:SF1">
    <property type="entry name" value="BIFUNCTIONAL OLIGORIBONUCLEASE AND PAP PHOSPHATASE NRNA"/>
    <property type="match status" value="1"/>
</dbReference>
<dbReference type="InterPro" id="IPR001667">
    <property type="entry name" value="DDH_dom"/>
</dbReference>
<dbReference type="PANTHER" id="PTHR47618">
    <property type="entry name" value="BIFUNCTIONAL OLIGORIBONUCLEASE AND PAP PHOSPHATASE NRNA"/>
    <property type="match status" value="1"/>
</dbReference>
<reference evidence="3" key="1">
    <citation type="submission" date="2020-10" db="EMBL/GenBank/DDBJ databases">
        <authorList>
            <person name="Gilroy R."/>
        </authorList>
    </citation>
    <scope>NUCLEOTIDE SEQUENCE</scope>
    <source>
        <strain evidence="3">ChiSjej4B22-8349</strain>
    </source>
</reference>
<evidence type="ECO:0000313" key="3">
    <source>
        <dbReference type="EMBL" id="HIU95528.1"/>
    </source>
</evidence>